<dbReference type="InParanoid" id="A0A409YCG5"/>
<feature type="region of interest" description="Disordered" evidence="1">
    <location>
        <begin position="223"/>
        <end position="291"/>
    </location>
</feature>
<keyword evidence="3" id="KW-1185">Reference proteome</keyword>
<evidence type="ECO:0000313" key="3">
    <source>
        <dbReference type="Proteomes" id="UP000284842"/>
    </source>
</evidence>
<dbReference type="Proteomes" id="UP000284842">
    <property type="component" value="Unassembled WGS sequence"/>
</dbReference>
<evidence type="ECO:0000313" key="2">
    <source>
        <dbReference type="EMBL" id="PPR00701.1"/>
    </source>
</evidence>
<name>A0A409YCG5_9AGAR</name>
<protein>
    <recommendedName>
        <fullName evidence="4">Mediator of RNA polymerase II transcription subunit 8</fullName>
    </recommendedName>
</protein>
<dbReference type="AlphaFoldDB" id="A0A409YCG5"/>
<feature type="compositionally biased region" description="Acidic residues" evidence="1">
    <location>
        <begin position="247"/>
        <end position="274"/>
    </location>
</feature>
<reference evidence="2 3" key="1">
    <citation type="journal article" date="2018" name="Evol. Lett.">
        <title>Horizontal gene cluster transfer increased hallucinogenic mushroom diversity.</title>
        <authorList>
            <person name="Reynolds H.T."/>
            <person name="Vijayakumar V."/>
            <person name="Gluck-Thaler E."/>
            <person name="Korotkin H.B."/>
            <person name="Matheny P.B."/>
            <person name="Slot J.C."/>
        </authorList>
    </citation>
    <scope>NUCLEOTIDE SEQUENCE [LARGE SCALE GENOMIC DNA]</scope>
    <source>
        <strain evidence="2 3">2629</strain>
    </source>
</reference>
<proteinExistence type="predicted"/>
<dbReference type="EMBL" id="NHTK01001298">
    <property type="protein sequence ID" value="PPR00701.1"/>
    <property type="molecule type" value="Genomic_DNA"/>
</dbReference>
<evidence type="ECO:0000256" key="1">
    <source>
        <dbReference type="SAM" id="MobiDB-lite"/>
    </source>
</evidence>
<comment type="caution">
    <text evidence="2">The sequence shown here is derived from an EMBL/GenBank/DDBJ whole genome shotgun (WGS) entry which is preliminary data.</text>
</comment>
<organism evidence="2 3">
    <name type="scientific">Panaeolus cyanescens</name>
    <dbReference type="NCBI Taxonomy" id="181874"/>
    <lineage>
        <taxon>Eukaryota</taxon>
        <taxon>Fungi</taxon>
        <taxon>Dikarya</taxon>
        <taxon>Basidiomycota</taxon>
        <taxon>Agaricomycotina</taxon>
        <taxon>Agaricomycetes</taxon>
        <taxon>Agaricomycetidae</taxon>
        <taxon>Agaricales</taxon>
        <taxon>Agaricineae</taxon>
        <taxon>Galeropsidaceae</taxon>
        <taxon>Panaeolus</taxon>
    </lineage>
</organism>
<dbReference type="Gene3D" id="1.20.58.1710">
    <property type="match status" value="1"/>
</dbReference>
<gene>
    <name evidence="2" type="ORF">CVT24_000988</name>
</gene>
<sequence>MSTAPPPATQNGDSAPILPAANLPVPQLESLKFKANQIIESINVLQHTLNAYPGWMYAWPDILSKYNVLLSQTHNFSTALLQPFPASTTSSSSLRAPAQPAGNIYERIALHPRSGMTDTQLDTEVTPLLRNQQTTDVLRQENDTVRRLSEHMSTRGSLGVLGLSNPPAPAGGFSIPKKPEYEDVLAECNEIRDAHDRRVDRAVRAVAMLREKFDWKQRVEVEVEEPEELDWDPRFGRKPDPAPMDAVMDDESIGSEDGDDEEGNSDEEDADDIEGALVNAEATSPSAGDMTEGFGVTAAVTNVEPIDVDAIDLS</sequence>
<dbReference type="OrthoDB" id="5568181at2759"/>
<accession>A0A409YCG5</accession>
<evidence type="ECO:0008006" key="4">
    <source>
        <dbReference type="Google" id="ProtNLM"/>
    </source>
</evidence>
<feature type="compositionally biased region" description="Basic and acidic residues" evidence="1">
    <location>
        <begin position="231"/>
        <end position="240"/>
    </location>
</feature>